<keyword evidence="1" id="KW-0805">Transcription regulation</keyword>
<keyword evidence="2" id="KW-0238">DNA-binding</keyword>
<proteinExistence type="predicted"/>
<dbReference type="InterPro" id="IPR023187">
    <property type="entry name" value="Tscrpt_reg_MarR-type_CS"/>
</dbReference>
<dbReference type="SMART" id="SM00347">
    <property type="entry name" value="HTH_MARR"/>
    <property type="match status" value="1"/>
</dbReference>
<dbReference type="InterPro" id="IPR000835">
    <property type="entry name" value="HTH_MarR-typ"/>
</dbReference>
<dbReference type="EMBL" id="QXXA01000014">
    <property type="protein sequence ID" value="NBI07712.1"/>
    <property type="molecule type" value="Genomic_DNA"/>
</dbReference>
<feature type="domain" description="HTH marR-type" evidence="4">
    <location>
        <begin position="5"/>
        <end position="137"/>
    </location>
</feature>
<evidence type="ECO:0000256" key="3">
    <source>
        <dbReference type="ARBA" id="ARBA00023163"/>
    </source>
</evidence>
<protein>
    <submittedName>
        <fullName evidence="5">MarR family transcriptional regulator</fullName>
    </submittedName>
</protein>
<dbReference type="Pfam" id="PF01047">
    <property type="entry name" value="MarR"/>
    <property type="match status" value="1"/>
</dbReference>
<dbReference type="OrthoDB" id="6462103at2"/>
<evidence type="ECO:0000313" key="6">
    <source>
        <dbReference type="Proteomes" id="UP000467132"/>
    </source>
</evidence>
<dbReference type="PANTHER" id="PTHR42756:SF1">
    <property type="entry name" value="TRANSCRIPTIONAL REPRESSOR OF EMRAB OPERON"/>
    <property type="match status" value="1"/>
</dbReference>
<dbReference type="PRINTS" id="PR00598">
    <property type="entry name" value="HTHMARR"/>
</dbReference>
<dbReference type="Gene3D" id="1.10.10.10">
    <property type="entry name" value="Winged helix-like DNA-binding domain superfamily/Winged helix DNA-binding domain"/>
    <property type="match status" value="1"/>
</dbReference>
<keyword evidence="3" id="KW-0804">Transcription</keyword>
<dbReference type="PROSITE" id="PS01117">
    <property type="entry name" value="HTH_MARR_1"/>
    <property type="match status" value="1"/>
</dbReference>
<name>A0A845R2Q4_9CLOT</name>
<dbReference type="GO" id="GO:0003700">
    <property type="term" value="F:DNA-binding transcription factor activity"/>
    <property type="evidence" value="ECO:0007669"/>
    <property type="project" value="InterPro"/>
</dbReference>
<dbReference type="GO" id="GO:0003677">
    <property type="term" value="F:DNA binding"/>
    <property type="evidence" value="ECO:0007669"/>
    <property type="project" value="UniProtKB-KW"/>
</dbReference>
<evidence type="ECO:0000256" key="1">
    <source>
        <dbReference type="ARBA" id="ARBA00023015"/>
    </source>
</evidence>
<comment type="caution">
    <text evidence="5">The sequence shown here is derived from an EMBL/GenBank/DDBJ whole genome shotgun (WGS) entry which is preliminary data.</text>
</comment>
<dbReference type="PROSITE" id="PS50995">
    <property type="entry name" value="HTH_MARR_2"/>
    <property type="match status" value="1"/>
</dbReference>
<dbReference type="Proteomes" id="UP000467132">
    <property type="component" value="Unassembled WGS sequence"/>
</dbReference>
<dbReference type="AlphaFoldDB" id="A0A845R2Q4"/>
<reference evidence="5 6" key="1">
    <citation type="submission" date="2018-08" db="EMBL/GenBank/DDBJ databases">
        <title>Murine metabolic-syndrome-specific gut microbial biobank.</title>
        <authorList>
            <person name="Liu C."/>
        </authorList>
    </citation>
    <scope>NUCLEOTIDE SEQUENCE [LARGE SCALE GENOMIC DNA]</scope>
    <source>
        <strain evidence="5 6">583</strain>
    </source>
</reference>
<gene>
    <name evidence="5" type="ORF">D3Z33_12695</name>
</gene>
<evidence type="ECO:0000313" key="5">
    <source>
        <dbReference type="EMBL" id="NBI07712.1"/>
    </source>
</evidence>
<keyword evidence="6" id="KW-1185">Reference proteome</keyword>
<dbReference type="PANTHER" id="PTHR42756">
    <property type="entry name" value="TRANSCRIPTIONAL REGULATOR, MARR"/>
    <property type="match status" value="1"/>
</dbReference>
<accession>A0A845R2Q4</accession>
<evidence type="ECO:0000259" key="4">
    <source>
        <dbReference type="PROSITE" id="PS50995"/>
    </source>
</evidence>
<dbReference type="SUPFAM" id="SSF46785">
    <property type="entry name" value="Winged helix' DNA-binding domain"/>
    <property type="match status" value="1"/>
</dbReference>
<dbReference type="InterPro" id="IPR036388">
    <property type="entry name" value="WH-like_DNA-bd_sf"/>
</dbReference>
<organism evidence="5 6">
    <name type="scientific">Senegalia massiliensis</name>
    <dbReference type="NCBI Taxonomy" id="1720316"/>
    <lineage>
        <taxon>Bacteria</taxon>
        <taxon>Bacillati</taxon>
        <taxon>Bacillota</taxon>
        <taxon>Clostridia</taxon>
        <taxon>Eubacteriales</taxon>
        <taxon>Clostridiaceae</taxon>
        <taxon>Senegalia</taxon>
    </lineage>
</organism>
<sequence length="153" mass="18333">MKNVYEDFGRWISILYRQFQKFINNELKDLDITSGEYIYLIKLYENKELTQEDLAEIYYINKAAITRSIRSLEDKGYIKRIKNQRDKRSYRIQVTEKALKVKHRIYNALKSWDELISPNVNDDELEVLSNILKNMSIKSLDRNQKGDDICENK</sequence>
<dbReference type="InterPro" id="IPR036390">
    <property type="entry name" value="WH_DNA-bd_sf"/>
</dbReference>
<dbReference type="RefSeq" id="WP_160198181.1">
    <property type="nucleotide sequence ID" value="NZ_QXXA01000014.1"/>
</dbReference>
<evidence type="ECO:0000256" key="2">
    <source>
        <dbReference type="ARBA" id="ARBA00023125"/>
    </source>
</evidence>